<dbReference type="RefSeq" id="WP_050530306.1">
    <property type="nucleotide sequence ID" value="NZ_AQQZ01000003.1"/>
</dbReference>
<dbReference type="Gene3D" id="1.25.40.10">
    <property type="entry name" value="Tetratricopeptide repeat domain"/>
    <property type="match status" value="1"/>
</dbReference>
<evidence type="ECO:0000313" key="3">
    <source>
        <dbReference type="Proteomes" id="UP000036938"/>
    </source>
</evidence>
<reference evidence="2 3" key="1">
    <citation type="journal article" date="2015" name="Int. J. Syst. Evol. Microbiol.">
        <title>Aestuariivita atlantica sp. nov., isolated from deep sea sediment of the Atlantic Ocean.</title>
        <authorList>
            <person name="Li G."/>
            <person name="Lai Q."/>
            <person name="Du Y."/>
            <person name="Liu X."/>
            <person name="Sun F."/>
            <person name="Shao Z."/>
        </authorList>
    </citation>
    <scope>NUCLEOTIDE SEQUENCE [LARGE SCALE GENOMIC DNA]</scope>
    <source>
        <strain evidence="2 3">22II-S11-z3</strain>
    </source>
</reference>
<dbReference type="OrthoDB" id="7684399at2"/>
<evidence type="ECO:0000256" key="1">
    <source>
        <dbReference type="SAM" id="SignalP"/>
    </source>
</evidence>
<dbReference type="STRING" id="1317121.ATO11_07970"/>
<comment type="caution">
    <text evidence="2">The sequence shown here is derived from an EMBL/GenBank/DDBJ whole genome shotgun (WGS) entry which is preliminary data.</text>
</comment>
<feature type="chain" id="PRO_5005554184" description="DUF560 domain-containing protein" evidence="1">
    <location>
        <begin position="21"/>
        <end position="458"/>
    </location>
</feature>
<dbReference type="InterPro" id="IPR011990">
    <property type="entry name" value="TPR-like_helical_dom_sf"/>
</dbReference>
<dbReference type="SUPFAM" id="SSF48452">
    <property type="entry name" value="TPR-like"/>
    <property type="match status" value="1"/>
</dbReference>
<dbReference type="EMBL" id="AQQZ01000003">
    <property type="protein sequence ID" value="KNG94157.1"/>
    <property type="molecule type" value="Genomic_DNA"/>
</dbReference>
<keyword evidence="3" id="KW-1185">Reference proteome</keyword>
<name>A0A0L1JR15_9RHOB</name>
<evidence type="ECO:0000313" key="2">
    <source>
        <dbReference type="EMBL" id="KNG94157.1"/>
    </source>
</evidence>
<organism evidence="2 3">
    <name type="scientific">Pseudaestuariivita atlantica</name>
    <dbReference type="NCBI Taxonomy" id="1317121"/>
    <lineage>
        <taxon>Bacteria</taxon>
        <taxon>Pseudomonadati</taxon>
        <taxon>Pseudomonadota</taxon>
        <taxon>Alphaproteobacteria</taxon>
        <taxon>Rhodobacterales</taxon>
        <taxon>Paracoccaceae</taxon>
        <taxon>Pseudaestuariivita</taxon>
    </lineage>
</organism>
<accession>A0A0L1JR15</accession>
<dbReference type="AlphaFoldDB" id="A0A0L1JR15"/>
<protein>
    <recommendedName>
        <fullName evidence="4">DUF560 domain-containing protein</fullName>
    </recommendedName>
</protein>
<gene>
    <name evidence="2" type="ORF">ATO11_07970</name>
</gene>
<sequence>MIRSRLLAPALAGVTALALAVTTTLAETVTLTPAQMRVVASESVVKGLTRQGYDLASALLKRDSDDVEALLIHSRAARDLGKLEEAETSARRAWSLAADKPEKYAAAKAIAQALSSQRKRTRAQLWLRRAAHHAPSDLSRNLAIRDFQYVRSRNPWSTHLSFNIAPSDNINNGSQSQTTELFGLPLQFALSGTSRALSGTEVSLGFDTRYRLVETERGTLHATFGLDHRTYALSAEARRQAPGTRGSDFNTTQATVGLKARTALTEDRRLNWSGNLDTGRAWYAGDPYLDFVRVGTGLSYGLSPRSLVQAEVTQEWQTGIAPRPDADIARLRAGFAHLLPGGSRIDLSLGWEESQSAATYLDYTRRDASLRLALGKPVWGTQVSFGVNASEKHHDMSGLTGGVRTETTFGADMTVVFPKLDMMGFVPSVTLRASRTDGTIDLLDKSETGIGFGIKSAF</sequence>
<feature type="signal peptide" evidence="1">
    <location>
        <begin position="1"/>
        <end position="20"/>
    </location>
</feature>
<dbReference type="Proteomes" id="UP000036938">
    <property type="component" value="Unassembled WGS sequence"/>
</dbReference>
<keyword evidence="1" id="KW-0732">Signal</keyword>
<evidence type="ECO:0008006" key="4">
    <source>
        <dbReference type="Google" id="ProtNLM"/>
    </source>
</evidence>
<proteinExistence type="predicted"/>